<feature type="transmembrane region" description="Helical" evidence="2">
    <location>
        <begin position="84"/>
        <end position="103"/>
    </location>
</feature>
<dbReference type="Proteomes" id="UP001162060">
    <property type="component" value="Unassembled WGS sequence"/>
</dbReference>
<accession>A0AAV1UVE2</accession>
<protein>
    <submittedName>
        <fullName evidence="3">Uncharacterized protein</fullName>
    </submittedName>
</protein>
<feature type="transmembrane region" description="Helical" evidence="2">
    <location>
        <begin position="226"/>
        <end position="244"/>
    </location>
</feature>
<evidence type="ECO:0000256" key="1">
    <source>
        <dbReference type="SAM" id="MobiDB-lite"/>
    </source>
</evidence>
<feature type="transmembrane region" description="Helical" evidence="2">
    <location>
        <begin position="159"/>
        <end position="179"/>
    </location>
</feature>
<name>A0AAV1UVE2_9STRA</name>
<feature type="region of interest" description="Disordered" evidence="1">
    <location>
        <begin position="263"/>
        <end position="317"/>
    </location>
</feature>
<keyword evidence="2" id="KW-0472">Membrane</keyword>
<comment type="caution">
    <text evidence="3">The sequence shown here is derived from an EMBL/GenBank/DDBJ whole genome shotgun (WGS) entry which is preliminary data.</text>
</comment>
<feature type="transmembrane region" description="Helical" evidence="2">
    <location>
        <begin position="40"/>
        <end position="64"/>
    </location>
</feature>
<organism evidence="3 4">
    <name type="scientific">Peronospora matthiolae</name>
    <dbReference type="NCBI Taxonomy" id="2874970"/>
    <lineage>
        <taxon>Eukaryota</taxon>
        <taxon>Sar</taxon>
        <taxon>Stramenopiles</taxon>
        <taxon>Oomycota</taxon>
        <taxon>Peronosporomycetes</taxon>
        <taxon>Peronosporales</taxon>
        <taxon>Peronosporaceae</taxon>
        <taxon>Peronospora</taxon>
    </lineage>
</organism>
<dbReference type="AlphaFoldDB" id="A0AAV1UVE2"/>
<proteinExistence type="predicted"/>
<feature type="transmembrane region" description="Helical" evidence="2">
    <location>
        <begin position="124"/>
        <end position="147"/>
    </location>
</feature>
<reference evidence="3" key="1">
    <citation type="submission" date="2024-01" db="EMBL/GenBank/DDBJ databases">
        <authorList>
            <person name="Webb A."/>
        </authorList>
    </citation>
    <scope>NUCLEOTIDE SEQUENCE</scope>
    <source>
        <strain evidence="3">Pm1</strain>
    </source>
</reference>
<evidence type="ECO:0000256" key="2">
    <source>
        <dbReference type="SAM" id="Phobius"/>
    </source>
</evidence>
<dbReference type="EMBL" id="CAKLBY020000229">
    <property type="protein sequence ID" value="CAK7938276.1"/>
    <property type="molecule type" value="Genomic_DNA"/>
</dbReference>
<evidence type="ECO:0000313" key="4">
    <source>
        <dbReference type="Proteomes" id="UP001162060"/>
    </source>
</evidence>
<feature type="transmembrane region" description="Helical" evidence="2">
    <location>
        <begin position="186"/>
        <end position="206"/>
    </location>
</feature>
<sequence length="317" mass="35793">MVSVDWLDAWDDCLNFFHGKSPYHTTRYTKLSHFTRNQRVGWKLSCALGIFVGCVFFQCLGLAWEGEFSDGREQTPPLLLFGPMSALYSVIAMWIAAVHLYQPTFNGPRILLHYRRPSACSWEILDWVFFEGSTTSAVVAFVFFWVVTLPYSHISLPGLHVIGNVLHLAIVGVDFYFTAPRFKANHVFLVLMWPVFWILIQFLWVISGHQPSDDLFNFHSTASPVSTLVLFVGTALIFYLLAWYSRHLHRSSDRADASALASGGINSDKSSSTSTPYCDKQSTAPFDRIMDSHPANSSSYDRKSQSMQAGARHVAMK</sequence>
<keyword evidence="2" id="KW-0812">Transmembrane</keyword>
<keyword evidence="2" id="KW-1133">Transmembrane helix</keyword>
<evidence type="ECO:0000313" key="3">
    <source>
        <dbReference type="EMBL" id="CAK7938276.1"/>
    </source>
</evidence>
<gene>
    <name evidence="3" type="ORF">PM001_LOCUS23426</name>
</gene>
<feature type="compositionally biased region" description="Polar residues" evidence="1">
    <location>
        <begin position="264"/>
        <end position="284"/>
    </location>
</feature>